<evidence type="ECO:0000313" key="1">
    <source>
        <dbReference type="EMBL" id="XDV64631.1"/>
    </source>
</evidence>
<dbReference type="AlphaFoldDB" id="A0AB39Y571"/>
<protein>
    <submittedName>
        <fullName evidence="1">Uncharacterized protein</fullName>
    </submittedName>
</protein>
<dbReference type="EMBL" id="CP165727">
    <property type="protein sequence ID" value="XDV64631.1"/>
    <property type="molecule type" value="Genomic_DNA"/>
</dbReference>
<accession>A0AB39Y571</accession>
<sequence>MAIEQKASPAEFPVLAGGWCNWHDGPSETALVVQWGESNSGPPKPLYACAPCREQRDLTVTMPARCQDAPLPHVDALSWEQIQGRACVTCGTELNLARVWRETVVVHQDGYGLPFDLYACSPRQA</sequence>
<dbReference type="RefSeq" id="WP_369778050.1">
    <property type="nucleotide sequence ID" value="NZ_CP165727.1"/>
</dbReference>
<gene>
    <name evidence="1" type="ORF">AB5J51_17660</name>
</gene>
<reference evidence="1" key="1">
    <citation type="submission" date="2024-08" db="EMBL/GenBank/DDBJ databases">
        <authorList>
            <person name="Yu S.T."/>
        </authorList>
    </citation>
    <scope>NUCLEOTIDE SEQUENCE</scope>
    <source>
        <strain evidence="1">R33</strain>
    </source>
</reference>
<proteinExistence type="predicted"/>
<organism evidence="1">
    <name type="scientific">Streptomyces sp. R33</name>
    <dbReference type="NCBI Taxonomy" id="3238629"/>
    <lineage>
        <taxon>Bacteria</taxon>
        <taxon>Bacillati</taxon>
        <taxon>Actinomycetota</taxon>
        <taxon>Actinomycetes</taxon>
        <taxon>Kitasatosporales</taxon>
        <taxon>Streptomycetaceae</taxon>
        <taxon>Streptomyces</taxon>
    </lineage>
</organism>
<name>A0AB39Y571_9ACTN</name>